<dbReference type="Proteomes" id="UP000824239">
    <property type="component" value="Unassembled WGS sequence"/>
</dbReference>
<dbReference type="Gene3D" id="3.40.50.720">
    <property type="entry name" value="NAD(P)-binding Rossmann-like Domain"/>
    <property type="match status" value="1"/>
</dbReference>
<organism evidence="5 6">
    <name type="scientific">Candidatus Avoscillospira avicola</name>
    <dbReference type="NCBI Taxonomy" id="2840706"/>
    <lineage>
        <taxon>Bacteria</taxon>
        <taxon>Bacillati</taxon>
        <taxon>Bacillota</taxon>
        <taxon>Clostridia</taxon>
        <taxon>Eubacteriales</taxon>
        <taxon>Oscillospiraceae</taxon>
        <taxon>Oscillospiraceae incertae sedis</taxon>
        <taxon>Candidatus Avoscillospira</taxon>
    </lineage>
</organism>
<evidence type="ECO:0000256" key="2">
    <source>
        <dbReference type="ARBA" id="ARBA00023002"/>
    </source>
</evidence>
<dbReference type="Pfam" id="PF22725">
    <property type="entry name" value="GFO_IDH_MocA_C3"/>
    <property type="match status" value="1"/>
</dbReference>
<dbReference type="InterPro" id="IPR036291">
    <property type="entry name" value="NAD(P)-bd_dom_sf"/>
</dbReference>
<reference evidence="5" key="1">
    <citation type="submission" date="2020-10" db="EMBL/GenBank/DDBJ databases">
        <authorList>
            <person name="Gilroy R."/>
        </authorList>
    </citation>
    <scope>NUCLEOTIDE SEQUENCE</scope>
    <source>
        <strain evidence="5">ChiBcec15-4380</strain>
    </source>
</reference>
<dbReference type="GO" id="GO:0016491">
    <property type="term" value="F:oxidoreductase activity"/>
    <property type="evidence" value="ECO:0007669"/>
    <property type="project" value="UniProtKB-KW"/>
</dbReference>
<feature type="domain" description="GFO/IDH/MocA-like oxidoreductase" evidence="4">
    <location>
        <begin position="131"/>
        <end position="246"/>
    </location>
</feature>
<dbReference type="SUPFAM" id="SSF55347">
    <property type="entry name" value="Glyceraldehyde-3-phosphate dehydrogenase-like, C-terminal domain"/>
    <property type="match status" value="1"/>
</dbReference>
<name>A0A9D1DIY4_9FIRM</name>
<dbReference type="AlphaFoldDB" id="A0A9D1DIY4"/>
<gene>
    <name evidence="5" type="ORF">IAA53_09570</name>
</gene>
<comment type="similarity">
    <text evidence="1">Belongs to the Gfo/Idh/MocA family.</text>
</comment>
<feature type="domain" description="Gfo/Idh/MocA-like oxidoreductase N-terminal" evidence="3">
    <location>
        <begin position="4"/>
        <end position="122"/>
    </location>
</feature>
<evidence type="ECO:0000313" key="5">
    <source>
        <dbReference type="EMBL" id="HIR51500.1"/>
    </source>
</evidence>
<dbReference type="Gene3D" id="3.30.360.10">
    <property type="entry name" value="Dihydrodipicolinate Reductase, domain 2"/>
    <property type="match status" value="1"/>
</dbReference>
<dbReference type="PANTHER" id="PTHR22604">
    <property type="entry name" value="OXIDOREDUCTASES"/>
    <property type="match status" value="1"/>
</dbReference>
<dbReference type="InterPro" id="IPR055170">
    <property type="entry name" value="GFO_IDH_MocA-like_dom"/>
</dbReference>
<accession>A0A9D1DIY4</accession>
<comment type="caution">
    <text evidence="5">The sequence shown here is derived from an EMBL/GenBank/DDBJ whole genome shotgun (WGS) entry which is preliminary data.</text>
</comment>
<reference evidence="5" key="2">
    <citation type="journal article" date="2021" name="PeerJ">
        <title>Extensive microbial diversity within the chicken gut microbiome revealed by metagenomics and culture.</title>
        <authorList>
            <person name="Gilroy R."/>
            <person name="Ravi A."/>
            <person name="Getino M."/>
            <person name="Pursley I."/>
            <person name="Horton D.L."/>
            <person name="Alikhan N.F."/>
            <person name="Baker D."/>
            <person name="Gharbi K."/>
            <person name="Hall N."/>
            <person name="Watson M."/>
            <person name="Adriaenssens E.M."/>
            <person name="Foster-Nyarko E."/>
            <person name="Jarju S."/>
            <person name="Secka A."/>
            <person name="Antonio M."/>
            <person name="Oren A."/>
            <person name="Chaudhuri R.R."/>
            <person name="La Ragione R."/>
            <person name="Hildebrand F."/>
            <person name="Pallen M.J."/>
        </authorList>
    </citation>
    <scope>NUCLEOTIDE SEQUENCE</scope>
    <source>
        <strain evidence="5">ChiBcec15-4380</strain>
    </source>
</reference>
<dbReference type="SUPFAM" id="SSF51735">
    <property type="entry name" value="NAD(P)-binding Rossmann-fold domains"/>
    <property type="match status" value="1"/>
</dbReference>
<evidence type="ECO:0000313" key="6">
    <source>
        <dbReference type="Proteomes" id="UP000824239"/>
    </source>
</evidence>
<dbReference type="PANTHER" id="PTHR22604:SF105">
    <property type="entry name" value="TRANS-1,2-DIHYDROBENZENE-1,2-DIOL DEHYDROGENASE"/>
    <property type="match status" value="1"/>
</dbReference>
<dbReference type="InterPro" id="IPR050984">
    <property type="entry name" value="Gfo/Idh/MocA_domain"/>
</dbReference>
<dbReference type="EMBL" id="DVHE01000075">
    <property type="protein sequence ID" value="HIR51500.1"/>
    <property type="molecule type" value="Genomic_DNA"/>
</dbReference>
<keyword evidence="2" id="KW-0560">Oxidoreductase</keyword>
<proteinExistence type="inferred from homology"/>
<dbReference type="InterPro" id="IPR000683">
    <property type="entry name" value="Gfo/Idh/MocA-like_OxRdtase_N"/>
</dbReference>
<dbReference type="Pfam" id="PF01408">
    <property type="entry name" value="GFO_IDH_MocA"/>
    <property type="match status" value="1"/>
</dbReference>
<evidence type="ECO:0000259" key="4">
    <source>
        <dbReference type="Pfam" id="PF22725"/>
    </source>
</evidence>
<dbReference type="GO" id="GO:0000166">
    <property type="term" value="F:nucleotide binding"/>
    <property type="evidence" value="ECO:0007669"/>
    <property type="project" value="InterPro"/>
</dbReference>
<evidence type="ECO:0000256" key="1">
    <source>
        <dbReference type="ARBA" id="ARBA00010928"/>
    </source>
</evidence>
<protein>
    <submittedName>
        <fullName evidence="5">Gfo/Idh/MocA family oxidoreductase</fullName>
    </submittedName>
</protein>
<sequence length="327" mass="36599">MNQIRWAIVGTGNIARQFAEGMREAPDAVLSAVVSRSEASGRAFAAQFGCDQVYTDYTQLLESGQVDVVYLGLPNHRHFPYILEALEHRVAVLSEKPMVDNRRQLDQVLEKAREKQVFLMEGMWTRCFPAVQTAKSWLAQGKIGRPLSLRASFSFLLEEENAWRFESAAAGGALRDVGIYPLAMAYLVFPEGPQQVHATVRTNGQVDLSCHMLLEYSDGRAALLSGAFDQLSGTEAEIVGETGRIVIGPEFWRPTTVTRYGNDGAREEFTLPYPATGFQYEIAQVNQCLREGLLECPLFTHRETEQISDLIEDIRLRCGIRYPTDEA</sequence>
<evidence type="ECO:0000259" key="3">
    <source>
        <dbReference type="Pfam" id="PF01408"/>
    </source>
</evidence>